<dbReference type="EMBL" id="VSRL01000334">
    <property type="protein sequence ID" value="NKE63268.1"/>
    <property type="molecule type" value="Genomic_DNA"/>
</dbReference>
<dbReference type="SUPFAM" id="SSF47090">
    <property type="entry name" value="PGBD-like"/>
    <property type="match status" value="1"/>
</dbReference>
<organism evidence="3 4">
    <name type="scientific">Lentzea indica</name>
    <dbReference type="NCBI Taxonomy" id="2604800"/>
    <lineage>
        <taxon>Bacteria</taxon>
        <taxon>Bacillati</taxon>
        <taxon>Actinomycetota</taxon>
        <taxon>Actinomycetes</taxon>
        <taxon>Pseudonocardiales</taxon>
        <taxon>Pseudonocardiaceae</taxon>
        <taxon>Lentzea</taxon>
    </lineage>
</organism>
<dbReference type="Gene3D" id="1.10.101.10">
    <property type="entry name" value="PGBD-like superfamily/PGBD"/>
    <property type="match status" value="1"/>
</dbReference>
<evidence type="ECO:0000259" key="2">
    <source>
        <dbReference type="Pfam" id="PF01471"/>
    </source>
</evidence>
<feature type="signal peptide" evidence="1">
    <location>
        <begin position="1"/>
        <end position="28"/>
    </location>
</feature>
<protein>
    <submittedName>
        <fullName evidence="3">Peptidoglycan-binding protein</fullName>
    </submittedName>
</protein>
<evidence type="ECO:0000313" key="3">
    <source>
        <dbReference type="EMBL" id="NKE63268.1"/>
    </source>
</evidence>
<dbReference type="Proteomes" id="UP001515943">
    <property type="component" value="Unassembled WGS sequence"/>
</dbReference>
<sequence length="150" mass="15590">MKGILRKSVIGLAAVAVGAVTFAAPASALGPAPCSAMASIIRSGHNILVPVTKGSPSCQMGRTYAVANEKVVSQFQVGLKSCYPSLNMASPYSDEKVGSLVADGSFGPRTEAALKAVQRYTGAADDGIYGPNTRDHIKFLDADRRGCHAY</sequence>
<evidence type="ECO:0000256" key="1">
    <source>
        <dbReference type="SAM" id="SignalP"/>
    </source>
</evidence>
<feature type="domain" description="Peptidoglycan binding-like" evidence="2">
    <location>
        <begin position="99"/>
        <end position="136"/>
    </location>
</feature>
<dbReference type="InterPro" id="IPR002477">
    <property type="entry name" value="Peptidoglycan-bd-like"/>
</dbReference>
<gene>
    <name evidence="3" type="ORF">FXN61_43715</name>
</gene>
<keyword evidence="4" id="KW-1185">Reference proteome</keyword>
<dbReference type="InterPro" id="IPR036366">
    <property type="entry name" value="PGBDSf"/>
</dbReference>
<comment type="caution">
    <text evidence="3">The sequence shown here is derived from an EMBL/GenBank/DDBJ whole genome shotgun (WGS) entry which is preliminary data.</text>
</comment>
<dbReference type="InterPro" id="IPR036365">
    <property type="entry name" value="PGBD-like_sf"/>
</dbReference>
<dbReference type="RefSeq" id="WP_167979861.1">
    <property type="nucleotide sequence ID" value="NZ_VSRL01000334.1"/>
</dbReference>
<keyword evidence="1" id="KW-0732">Signal</keyword>
<feature type="chain" id="PRO_5045303064" evidence="1">
    <location>
        <begin position="29"/>
        <end position="150"/>
    </location>
</feature>
<name>A0ABX1FY32_9PSEU</name>
<accession>A0ABX1FY32</accession>
<proteinExistence type="predicted"/>
<reference evidence="3 4" key="1">
    <citation type="submission" date="2019-08" db="EMBL/GenBank/DDBJ databases">
        <title>Lentzea from Indian Himalayas.</title>
        <authorList>
            <person name="Mandal S."/>
            <person name="Mallick Gupta A."/>
            <person name="Maiti P.K."/>
            <person name="Sarkar J."/>
            <person name="Mandal S."/>
        </authorList>
    </citation>
    <scope>NUCLEOTIDE SEQUENCE [LARGE SCALE GENOMIC DNA]</scope>
    <source>
        <strain evidence="3 4">PSKA42</strain>
    </source>
</reference>
<dbReference type="Pfam" id="PF01471">
    <property type="entry name" value="PG_binding_1"/>
    <property type="match status" value="1"/>
</dbReference>
<evidence type="ECO:0000313" key="4">
    <source>
        <dbReference type="Proteomes" id="UP001515943"/>
    </source>
</evidence>